<keyword evidence="2" id="KW-1185">Reference proteome</keyword>
<dbReference type="EMBL" id="BAAAOF010000002">
    <property type="protein sequence ID" value="GAA1915298.1"/>
    <property type="molecule type" value="Genomic_DNA"/>
</dbReference>
<sequence length="121" mass="12939">MGVRINVTLQGGFAALGDQLAERVMRGEDLAAQRLLTLAVDRSPWDIGTLAGAHSVEPASDPDEGAALVVDTPYAARLHEHPEYNFSTDENPNAQGKWVENAAMENKTELGQIIAKTALDG</sequence>
<proteinExistence type="predicted"/>
<comment type="caution">
    <text evidence="1">The sequence shown here is derived from an EMBL/GenBank/DDBJ whole genome shotgun (WGS) entry which is preliminary data.</text>
</comment>
<evidence type="ECO:0000313" key="1">
    <source>
        <dbReference type="EMBL" id="GAA1915298.1"/>
    </source>
</evidence>
<accession>A0ABN2PCG8</accession>
<organism evidence="1 2">
    <name type="scientific">Microbacterium aoyamense</name>
    <dbReference type="NCBI Taxonomy" id="344166"/>
    <lineage>
        <taxon>Bacteria</taxon>
        <taxon>Bacillati</taxon>
        <taxon>Actinomycetota</taxon>
        <taxon>Actinomycetes</taxon>
        <taxon>Micrococcales</taxon>
        <taxon>Microbacteriaceae</taxon>
        <taxon>Microbacterium</taxon>
    </lineage>
</organism>
<dbReference type="RefSeq" id="WP_248145000.1">
    <property type="nucleotide sequence ID" value="NZ_BAAAOF010000002.1"/>
</dbReference>
<evidence type="ECO:0008006" key="3">
    <source>
        <dbReference type="Google" id="ProtNLM"/>
    </source>
</evidence>
<reference evidence="1 2" key="1">
    <citation type="journal article" date="2019" name="Int. J. Syst. Evol. Microbiol.">
        <title>The Global Catalogue of Microorganisms (GCM) 10K type strain sequencing project: providing services to taxonomists for standard genome sequencing and annotation.</title>
        <authorList>
            <consortium name="The Broad Institute Genomics Platform"/>
            <consortium name="The Broad Institute Genome Sequencing Center for Infectious Disease"/>
            <person name="Wu L."/>
            <person name="Ma J."/>
        </authorList>
    </citation>
    <scope>NUCLEOTIDE SEQUENCE [LARGE SCALE GENOMIC DNA]</scope>
    <source>
        <strain evidence="1 2">JCM 14900</strain>
    </source>
</reference>
<dbReference type="Proteomes" id="UP001501343">
    <property type="component" value="Unassembled WGS sequence"/>
</dbReference>
<name>A0ABN2PCG8_9MICO</name>
<gene>
    <name evidence="1" type="ORF">GCM10009775_04680</name>
</gene>
<evidence type="ECO:0000313" key="2">
    <source>
        <dbReference type="Proteomes" id="UP001501343"/>
    </source>
</evidence>
<protein>
    <recommendedName>
        <fullName evidence="3">Minor capsid protein</fullName>
    </recommendedName>
</protein>